<gene>
    <name evidence="1" type="ORF">QAD02_020502</name>
</gene>
<keyword evidence="2" id="KW-1185">Reference proteome</keyword>
<dbReference type="Proteomes" id="UP001239111">
    <property type="component" value="Chromosome 1"/>
</dbReference>
<protein>
    <submittedName>
        <fullName evidence="1">Uncharacterized protein</fullName>
    </submittedName>
</protein>
<reference evidence="1" key="1">
    <citation type="submission" date="2023-04" db="EMBL/GenBank/DDBJ databases">
        <title>A chromosome-level genome assembly of the parasitoid wasp Eretmocerus hayati.</title>
        <authorList>
            <person name="Zhong Y."/>
            <person name="Liu S."/>
            <person name="Liu Y."/>
        </authorList>
    </citation>
    <scope>NUCLEOTIDE SEQUENCE</scope>
    <source>
        <strain evidence="1">ZJU_SS_LIU_2023</strain>
    </source>
</reference>
<evidence type="ECO:0000313" key="2">
    <source>
        <dbReference type="Proteomes" id="UP001239111"/>
    </source>
</evidence>
<accession>A0ACC2PQ32</accession>
<comment type="caution">
    <text evidence="1">The sequence shown here is derived from an EMBL/GenBank/DDBJ whole genome shotgun (WGS) entry which is preliminary data.</text>
</comment>
<dbReference type="EMBL" id="CM056741">
    <property type="protein sequence ID" value="KAJ8684709.1"/>
    <property type="molecule type" value="Genomic_DNA"/>
</dbReference>
<evidence type="ECO:0000313" key="1">
    <source>
        <dbReference type="EMBL" id="KAJ8684709.1"/>
    </source>
</evidence>
<proteinExistence type="predicted"/>
<organism evidence="1 2">
    <name type="scientific">Eretmocerus hayati</name>
    <dbReference type="NCBI Taxonomy" id="131215"/>
    <lineage>
        <taxon>Eukaryota</taxon>
        <taxon>Metazoa</taxon>
        <taxon>Ecdysozoa</taxon>
        <taxon>Arthropoda</taxon>
        <taxon>Hexapoda</taxon>
        <taxon>Insecta</taxon>
        <taxon>Pterygota</taxon>
        <taxon>Neoptera</taxon>
        <taxon>Endopterygota</taxon>
        <taxon>Hymenoptera</taxon>
        <taxon>Apocrita</taxon>
        <taxon>Proctotrupomorpha</taxon>
        <taxon>Chalcidoidea</taxon>
        <taxon>Aphelinidae</taxon>
        <taxon>Aphelininae</taxon>
        <taxon>Eretmocerus</taxon>
    </lineage>
</organism>
<sequence>MDQYCFTDSIDDNLLEIKAIKALANESTQDLRRRIQCLFDEYKIVIGLSRNLSESEKSMRMIIAEKAALDRYLFCLGRDIELLARLEKPESIEKAKRIARRIVSERRNMEGNLTTPTQIRYTRTAPQTTDTQTHTQNSQDTRTQNFQQNHRETQRQNFRNGNNNGQKQRPVCSKCNRSGHQAQACWQGMRCGYCTKAHPTHMCLNLHGDYQDNKITYHEFIKYLEKKENEDRSQSE</sequence>
<name>A0ACC2PQ32_9HYME</name>